<evidence type="ECO:0000256" key="8">
    <source>
        <dbReference type="ARBA" id="ARBA00049902"/>
    </source>
</evidence>
<keyword evidence="4" id="KW-0808">Transferase</keyword>
<dbReference type="SUPFAM" id="SSF53955">
    <property type="entry name" value="Lysozyme-like"/>
    <property type="match status" value="1"/>
</dbReference>
<feature type="transmembrane region" description="Helical" evidence="10">
    <location>
        <begin position="62"/>
        <end position="85"/>
    </location>
</feature>
<keyword evidence="14" id="KW-1185">Reference proteome</keyword>
<reference evidence="13 14" key="2">
    <citation type="submission" date="2022-06" db="EMBL/GenBank/DDBJ databases">
        <title>Genomic Encyclopedia of Type Strains, Phase I: the one thousand microbial genomes (KMG-I) project.</title>
        <authorList>
            <person name="Kyrpides N."/>
        </authorList>
    </citation>
    <scope>NUCLEOTIDE SEQUENCE [LARGE SCALE GENOMIC DNA]</scope>
    <source>
        <strain evidence="13 14">DSM 43889</strain>
    </source>
</reference>
<evidence type="ECO:0000256" key="4">
    <source>
        <dbReference type="ARBA" id="ARBA00022679"/>
    </source>
</evidence>
<evidence type="ECO:0000256" key="6">
    <source>
        <dbReference type="ARBA" id="ARBA00023268"/>
    </source>
</evidence>
<feature type="compositionally biased region" description="Polar residues" evidence="9">
    <location>
        <begin position="814"/>
        <end position="824"/>
    </location>
</feature>
<feature type="region of interest" description="Disordered" evidence="9">
    <location>
        <begin position="17"/>
        <end position="41"/>
    </location>
</feature>
<dbReference type="InterPro" id="IPR036950">
    <property type="entry name" value="PBP_transglycosylase"/>
</dbReference>
<keyword evidence="6" id="KW-0511">Multifunctional enzyme</keyword>
<evidence type="ECO:0000313" key="14">
    <source>
        <dbReference type="Proteomes" id="UP000791080"/>
    </source>
</evidence>
<evidence type="ECO:0000259" key="11">
    <source>
        <dbReference type="Pfam" id="PF00905"/>
    </source>
</evidence>
<dbReference type="SUPFAM" id="SSF56601">
    <property type="entry name" value="beta-lactamase/transpeptidase-like"/>
    <property type="match status" value="1"/>
</dbReference>
<reference evidence="13 14" key="1">
    <citation type="submission" date="2013-07" db="EMBL/GenBank/DDBJ databases">
        <authorList>
            <consortium name="DOE Joint Genome Institute"/>
            <person name="Reeve W."/>
            <person name="Huntemann M."/>
            <person name="Han J."/>
            <person name="Chen A."/>
            <person name="Kyrpides N."/>
            <person name="Mavromatis K."/>
            <person name="Markowitz V."/>
            <person name="Palaniappan K."/>
            <person name="Ivanova N."/>
            <person name="Schaumberg A."/>
            <person name="Pati A."/>
            <person name="Liolios K."/>
            <person name="Nordberg H.P."/>
            <person name="Cantor M.N."/>
            <person name="Hua S.X."/>
            <person name="Woyke T."/>
        </authorList>
    </citation>
    <scope>NUCLEOTIDE SEQUENCE [LARGE SCALE GENOMIC DNA]</scope>
    <source>
        <strain evidence="13 14">DSM 43889</strain>
    </source>
</reference>
<proteinExistence type="predicted"/>
<dbReference type="Gene3D" id="1.10.3810.10">
    <property type="entry name" value="Biosynthetic peptidoglycan transglycosylase-like"/>
    <property type="match status" value="1"/>
</dbReference>
<keyword evidence="1 13" id="KW-0121">Carboxypeptidase</keyword>
<feature type="domain" description="Penicillin-binding protein transpeptidase" evidence="11">
    <location>
        <begin position="378"/>
        <end position="651"/>
    </location>
</feature>
<feature type="region of interest" description="Disordered" evidence="9">
    <location>
        <begin position="696"/>
        <end position="824"/>
    </location>
</feature>
<name>A0ABT1JKJ1_ACTCY</name>
<dbReference type="Gene3D" id="3.40.710.10">
    <property type="entry name" value="DD-peptidase/beta-lactamase superfamily"/>
    <property type="match status" value="1"/>
</dbReference>
<dbReference type="PANTHER" id="PTHR32282:SF34">
    <property type="entry name" value="PENICILLIN-BINDING PROTEIN 1A"/>
    <property type="match status" value="1"/>
</dbReference>
<dbReference type="GO" id="GO:0004180">
    <property type="term" value="F:carboxypeptidase activity"/>
    <property type="evidence" value="ECO:0007669"/>
    <property type="project" value="UniProtKB-KW"/>
</dbReference>
<evidence type="ECO:0000256" key="5">
    <source>
        <dbReference type="ARBA" id="ARBA00022801"/>
    </source>
</evidence>
<comment type="caution">
    <text evidence="13">The sequence shown here is derived from an EMBL/GenBank/DDBJ whole genome shotgun (WGS) entry which is preliminary data.</text>
</comment>
<comment type="catalytic activity">
    <reaction evidence="8">
        <text>[GlcNAc-(1-&gt;4)-Mur2Ac(oyl-L-Ala-gamma-D-Glu-L-Lys-D-Ala-D-Ala)](n)-di-trans,octa-cis-undecaprenyl diphosphate + beta-D-GlcNAc-(1-&gt;4)-Mur2Ac(oyl-L-Ala-gamma-D-Glu-L-Lys-D-Ala-D-Ala)-di-trans,octa-cis-undecaprenyl diphosphate = [GlcNAc-(1-&gt;4)-Mur2Ac(oyl-L-Ala-gamma-D-Glu-L-Lys-D-Ala-D-Ala)](n+1)-di-trans,octa-cis-undecaprenyl diphosphate + di-trans,octa-cis-undecaprenyl diphosphate + H(+)</text>
        <dbReference type="Rhea" id="RHEA:23708"/>
        <dbReference type="Rhea" id="RHEA-COMP:9602"/>
        <dbReference type="Rhea" id="RHEA-COMP:9603"/>
        <dbReference type="ChEBI" id="CHEBI:15378"/>
        <dbReference type="ChEBI" id="CHEBI:58405"/>
        <dbReference type="ChEBI" id="CHEBI:60033"/>
        <dbReference type="ChEBI" id="CHEBI:78435"/>
        <dbReference type="EC" id="2.4.99.28"/>
    </reaction>
</comment>
<dbReference type="InterPro" id="IPR023346">
    <property type="entry name" value="Lysozyme-like_dom_sf"/>
</dbReference>
<keyword evidence="10" id="KW-1133">Transmembrane helix</keyword>
<dbReference type="InterPro" id="IPR001460">
    <property type="entry name" value="PCN-bd_Tpept"/>
</dbReference>
<organism evidence="13 14">
    <name type="scientific">Actinoalloteichus caeruleus DSM 43889</name>
    <dbReference type="NCBI Taxonomy" id="1120930"/>
    <lineage>
        <taxon>Bacteria</taxon>
        <taxon>Bacillati</taxon>
        <taxon>Actinomycetota</taxon>
        <taxon>Actinomycetes</taxon>
        <taxon>Pseudonocardiales</taxon>
        <taxon>Pseudonocardiaceae</taxon>
        <taxon>Actinoalloteichus</taxon>
        <taxon>Actinoalloteichus cyanogriseus</taxon>
    </lineage>
</organism>
<evidence type="ECO:0000256" key="3">
    <source>
        <dbReference type="ARBA" id="ARBA00022676"/>
    </source>
</evidence>
<dbReference type="Pfam" id="PF00912">
    <property type="entry name" value="Transgly"/>
    <property type="match status" value="1"/>
</dbReference>
<keyword evidence="3" id="KW-0328">Glycosyltransferase</keyword>
<dbReference type="PANTHER" id="PTHR32282">
    <property type="entry name" value="BINDING PROTEIN TRANSPEPTIDASE, PUTATIVE-RELATED"/>
    <property type="match status" value="1"/>
</dbReference>
<gene>
    <name evidence="13" type="ORF">G443_003294</name>
</gene>
<protein>
    <submittedName>
        <fullName evidence="13">Membrane carboxypeptidase (Penicillin-binding protein)</fullName>
    </submittedName>
</protein>
<evidence type="ECO:0000256" key="10">
    <source>
        <dbReference type="SAM" id="Phobius"/>
    </source>
</evidence>
<keyword evidence="10" id="KW-0812">Transmembrane</keyword>
<dbReference type="InterPro" id="IPR012338">
    <property type="entry name" value="Beta-lactam/transpept-like"/>
</dbReference>
<dbReference type="Pfam" id="PF00905">
    <property type="entry name" value="Transpeptidase"/>
    <property type="match status" value="1"/>
</dbReference>
<keyword evidence="10" id="KW-0472">Membrane</keyword>
<dbReference type="Proteomes" id="UP000791080">
    <property type="component" value="Unassembled WGS sequence"/>
</dbReference>
<evidence type="ECO:0000256" key="7">
    <source>
        <dbReference type="ARBA" id="ARBA00034000"/>
    </source>
</evidence>
<evidence type="ECO:0000256" key="1">
    <source>
        <dbReference type="ARBA" id="ARBA00022645"/>
    </source>
</evidence>
<dbReference type="EMBL" id="AUBJ02000001">
    <property type="protein sequence ID" value="MCP2333024.1"/>
    <property type="molecule type" value="Genomic_DNA"/>
</dbReference>
<evidence type="ECO:0000313" key="13">
    <source>
        <dbReference type="EMBL" id="MCP2333024.1"/>
    </source>
</evidence>
<evidence type="ECO:0000256" key="9">
    <source>
        <dbReference type="SAM" id="MobiDB-lite"/>
    </source>
</evidence>
<sequence>MPPGDEAPTTVLRERLITHEEPLTTSAHSPGFDDGDDPDDEVDELAAKKARKKKVWRRIRRTGYVAAALAFLAPATAFAVGYFMWDVPDPQEILSGRDKTVIIQSEDERELMRYTPQAEDGGDFQFVPAEEIPEVLKQAIISVEDQSFERNSGFDPVGIARAAITGYGGGSGLTQQYIKQATQEMDSTYTRKFKELVLSVKITQEFSKDKIFESYINIITFGRGTTGPSSAMQAYFGRDAKLEDITPSQAAFLAGMIQLPYSHDPARSSHEHAETRWQHAVNKMVETNTITAAEAETMEYPIDTLKDPEETRASGVSATEYLLREQIMRELDANGYGMDVLQERGATVRTTIDPAAQQAAREAVEQRLATEPAHFRSSLVAVDPQTGGVIAYIGGGLNPTGGEDTGWGTGIDYATSLQQPGSSFKPFVTLAGLMQGKGLGEWYESPDVIEREGTSFRNSSKCASTTWCTVREATEVSANTPFIDMANQFGTKRVREAAVFSGIPDEINGAETMVEPGSQATALGIALGQYQVRTIDMAAAYATFAADGTKRDPHFVSSVIWEDTGEEVLLNEEATAGVPAFDQQDTEHNRQLARNLTESLLPVAAASQQSLADGRPVASKTGTHQFGNTDGNAKAWMVGYTPQISTAVWVGSDQEQEMRDAAGNPLYGRTVPSDIWRAFMDAYLADKPVEDFPQAVGIGTHQAGPSPEEIEASRQAEEEAERRRQEEEENRERESDAPDPSHTDEESTEPEDTDQPDPDPSDGNDQPDPGGPPPGDCEERPWECHGQGDGWGDGPDRGSRGQVLNGFGWRSDDPQLTTTPQPIS</sequence>
<feature type="domain" description="Glycosyl transferase family 51" evidence="12">
    <location>
        <begin position="123"/>
        <end position="284"/>
    </location>
</feature>
<dbReference type="InterPro" id="IPR001264">
    <property type="entry name" value="Glyco_trans_51"/>
</dbReference>
<comment type="catalytic activity">
    <reaction evidence="7">
        <text>Preferential cleavage: (Ac)2-L-Lys-D-Ala-|-D-Ala. Also transpeptidation of peptidyl-alanyl moieties that are N-acyl substituents of D-alanine.</text>
        <dbReference type="EC" id="3.4.16.4"/>
    </reaction>
</comment>
<evidence type="ECO:0000256" key="2">
    <source>
        <dbReference type="ARBA" id="ARBA00022670"/>
    </source>
</evidence>
<dbReference type="InterPro" id="IPR050396">
    <property type="entry name" value="Glycosyltr_51/Transpeptidase"/>
</dbReference>
<keyword evidence="5" id="KW-0378">Hydrolase</keyword>
<evidence type="ECO:0000259" key="12">
    <source>
        <dbReference type="Pfam" id="PF00912"/>
    </source>
</evidence>
<keyword evidence="2" id="KW-0645">Protease</keyword>
<feature type="compositionally biased region" description="Acidic residues" evidence="9">
    <location>
        <begin position="746"/>
        <end position="762"/>
    </location>
</feature>
<accession>A0ABT1JKJ1</accession>
<feature type="compositionally biased region" description="Basic and acidic residues" evidence="9">
    <location>
        <begin position="711"/>
        <end position="745"/>
    </location>
</feature>